<gene>
    <name evidence="2" type="ORF">IFM89_000245</name>
</gene>
<dbReference type="AlphaFoldDB" id="A0A835M8Y0"/>
<evidence type="ECO:0000313" key="2">
    <source>
        <dbReference type="EMBL" id="KAF9618129.1"/>
    </source>
</evidence>
<evidence type="ECO:0000256" key="1">
    <source>
        <dbReference type="SAM" id="MobiDB-lite"/>
    </source>
</evidence>
<evidence type="ECO:0000313" key="3">
    <source>
        <dbReference type="Proteomes" id="UP000631114"/>
    </source>
</evidence>
<protein>
    <submittedName>
        <fullName evidence="2">Uncharacterized protein</fullName>
    </submittedName>
</protein>
<dbReference type="Proteomes" id="UP000631114">
    <property type="component" value="Unassembled WGS sequence"/>
</dbReference>
<comment type="caution">
    <text evidence="2">The sequence shown here is derived from an EMBL/GenBank/DDBJ whole genome shotgun (WGS) entry which is preliminary data.</text>
</comment>
<feature type="region of interest" description="Disordered" evidence="1">
    <location>
        <begin position="33"/>
        <end position="82"/>
    </location>
</feature>
<reference evidence="2 3" key="1">
    <citation type="submission" date="2020-10" db="EMBL/GenBank/DDBJ databases">
        <title>The Coptis chinensis genome and diversification of protoberbering-type alkaloids.</title>
        <authorList>
            <person name="Wang B."/>
            <person name="Shu S."/>
            <person name="Song C."/>
            <person name="Liu Y."/>
        </authorList>
    </citation>
    <scope>NUCLEOTIDE SEQUENCE [LARGE SCALE GENOMIC DNA]</scope>
    <source>
        <strain evidence="2">HL-2020</strain>
        <tissue evidence="2">Leaf</tissue>
    </source>
</reference>
<organism evidence="2 3">
    <name type="scientific">Coptis chinensis</name>
    <dbReference type="NCBI Taxonomy" id="261450"/>
    <lineage>
        <taxon>Eukaryota</taxon>
        <taxon>Viridiplantae</taxon>
        <taxon>Streptophyta</taxon>
        <taxon>Embryophyta</taxon>
        <taxon>Tracheophyta</taxon>
        <taxon>Spermatophyta</taxon>
        <taxon>Magnoliopsida</taxon>
        <taxon>Ranunculales</taxon>
        <taxon>Ranunculaceae</taxon>
        <taxon>Coptidoideae</taxon>
        <taxon>Coptis</taxon>
    </lineage>
</organism>
<sequence>MSNPRSIDRFQSVNSTVEVVSVMVDSSLTSKEVAVKEENSFKRSRSGNGLSCHSQKVEKKAESKGDNPRIEAPHPNSYGKRLTGRSRGIGCIEDTLCRRMMIEDGSIQEDPLQGFIHTSPSWRIPHTILIIVSHQISFILFGDTLTITIQACRCGVTLASLPGILRIAWSWNTHPWMHADAWGRPMMPPSPGPCSNFP</sequence>
<dbReference type="OrthoDB" id="1907052at2759"/>
<dbReference type="EMBL" id="JADFTS010000002">
    <property type="protein sequence ID" value="KAF9618129.1"/>
    <property type="molecule type" value="Genomic_DNA"/>
</dbReference>
<accession>A0A835M8Y0</accession>
<feature type="compositionally biased region" description="Basic and acidic residues" evidence="1">
    <location>
        <begin position="55"/>
        <end position="72"/>
    </location>
</feature>
<name>A0A835M8Y0_9MAGN</name>
<proteinExistence type="predicted"/>
<keyword evidence="3" id="KW-1185">Reference proteome</keyword>